<proteinExistence type="inferred from homology"/>
<evidence type="ECO:0000256" key="2">
    <source>
        <dbReference type="ARBA" id="ARBA00022729"/>
    </source>
</evidence>
<organism evidence="6 7">
    <name type="scientific">Chryseolinea lacunae</name>
    <dbReference type="NCBI Taxonomy" id="2801331"/>
    <lineage>
        <taxon>Bacteria</taxon>
        <taxon>Pseudomonadati</taxon>
        <taxon>Bacteroidota</taxon>
        <taxon>Cytophagia</taxon>
        <taxon>Cytophagales</taxon>
        <taxon>Fulvivirgaceae</taxon>
        <taxon>Chryseolinea</taxon>
    </lineage>
</organism>
<dbReference type="Proteomes" id="UP000613030">
    <property type="component" value="Unassembled WGS sequence"/>
</dbReference>
<evidence type="ECO:0000256" key="5">
    <source>
        <dbReference type="SAM" id="SignalP"/>
    </source>
</evidence>
<evidence type="ECO:0000256" key="3">
    <source>
        <dbReference type="SAM" id="Coils"/>
    </source>
</evidence>
<feature type="signal peptide" evidence="5">
    <location>
        <begin position="1"/>
        <end position="21"/>
    </location>
</feature>
<sequence length="192" mass="21359">MRKLVLFVVLGLASFVSQAQAPVKVGYADVDYIFSQLPEAKQIDQELKSLQTQLKNQMDTKTQEFQKKVADYQANINTMIDAVRANTERELQQLQQNLEKFQQDAQTTIQTKQTQLMDPVYKKVGKGIEDVAKENGYSFVLNQQIGGLDVILYGDEKMDISDLVLKKLGVTPKPAAAAPATTPPATTPKKPN</sequence>
<dbReference type="PANTHER" id="PTHR35089">
    <property type="entry name" value="CHAPERONE PROTEIN SKP"/>
    <property type="match status" value="1"/>
</dbReference>
<reference evidence="6 7" key="1">
    <citation type="submission" date="2021-01" db="EMBL/GenBank/DDBJ databases">
        <title>Chryseolinea sp. Jin1 Genome sequencing and assembly.</title>
        <authorList>
            <person name="Kim I."/>
        </authorList>
    </citation>
    <scope>NUCLEOTIDE SEQUENCE [LARGE SCALE GENOMIC DNA]</scope>
    <source>
        <strain evidence="6 7">Jin1</strain>
    </source>
</reference>
<dbReference type="SUPFAM" id="SSF111384">
    <property type="entry name" value="OmpH-like"/>
    <property type="match status" value="1"/>
</dbReference>
<dbReference type="RefSeq" id="WP_202009294.1">
    <property type="nucleotide sequence ID" value="NZ_JAERRB010000003.1"/>
</dbReference>
<keyword evidence="7" id="KW-1185">Reference proteome</keyword>
<dbReference type="InterPro" id="IPR024930">
    <property type="entry name" value="Skp_dom_sf"/>
</dbReference>
<dbReference type="InterPro" id="IPR005632">
    <property type="entry name" value="Chaperone_Skp"/>
</dbReference>
<feature type="region of interest" description="Disordered" evidence="4">
    <location>
        <begin position="172"/>
        <end position="192"/>
    </location>
</feature>
<comment type="similarity">
    <text evidence="1">Belongs to the Skp family.</text>
</comment>
<keyword evidence="2 5" id="KW-0732">Signal</keyword>
<gene>
    <name evidence="6" type="ORF">JI741_11195</name>
</gene>
<evidence type="ECO:0000256" key="4">
    <source>
        <dbReference type="SAM" id="MobiDB-lite"/>
    </source>
</evidence>
<accession>A0ABS1KR50</accession>
<evidence type="ECO:0000313" key="7">
    <source>
        <dbReference type="Proteomes" id="UP000613030"/>
    </source>
</evidence>
<dbReference type="EMBL" id="JAERRB010000003">
    <property type="protein sequence ID" value="MBL0741788.1"/>
    <property type="molecule type" value="Genomic_DNA"/>
</dbReference>
<evidence type="ECO:0000313" key="6">
    <source>
        <dbReference type="EMBL" id="MBL0741788.1"/>
    </source>
</evidence>
<dbReference type="Gene3D" id="3.30.910.20">
    <property type="entry name" value="Skp domain"/>
    <property type="match status" value="1"/>
</dbReference>
<name>A0ABS1KR50_9BACT</name>
<dbReference type="PANTHER" id="PTHR35089:SF1">
    <property type="entry name" value="CHAPERONE PROTEIN SKP"/>
    <property type="match status" value="1"/>
</dbReference>
<feature type="chain" id="PRO_5046777144" evidence="5">
    <location>
        <begin position="22"/>
        <end position="192"/>
    </location>
</feature>
<feature type="coiled-coil region" evidence="3">
    <location>
        <begin position="40"/>
        <end position="111"/>
    </location>
</feature>
<keyword evidence="3" id="KW-0175">Coiled coil</keyword>
<dbReference type="Pfam" id="PF03938">
    <property type="entry name" value="OmpH"/>
    <property type="match status" value="1"/>
</dbReference>
<protein>
    <submittedName>
        <fullName evidence="6">OmpH family outer membrane protein</fullName>
    </submittedName>
</protein>
<comment type="caution">
    <text evidence="6">The sequence shown here is derived from an EMBL/GenBank/DDBJ whole genome shotgun (WGS) entry which is preliminary data.</text>
</comment>
<evidence type="ECO:0000256" key="1">
    <source>
        <dbReference type="ARBA" id="ARBA00009091"/>
    </source>
</evidence>
<dbReference type="SMART" id="SM00935">
    <property type="entry name" value="OmpH"/>
    <property type="match status" value="1"/>
</dbReference>